<dbReference type="EMBL" id="MWQN01000005">
    <property type="protein sequence ID" value="OPC76799.1"/>
    <property type="molecule type" value="Genomic_DNA"/>
</dbReference>
<name>A0A1T3NIY5_9ACTN</name>
<reference evidence="2 3" key="1">
    <citation type="submission" date="2017-03" db="EMBL/GenBank/DDBJ databases">
        <title>Draft genome sequence of Streptomyces scabrisporus NF3, endophyte isolated from Amphipterygium adstringens.</title>
        <authorList>
            <person name="Vazquez M."/>
            <person name="Ceapa C.D."/>
            <person name="Rodriguez Luna D."/>
            <person name="Sanchez Esquivel S."/>
        </authorList>
    </citation>
    <scope>NUCLEOTIDE SEQUENCE [LARGE SCALE GENOMIC DNA]</scope>
    <source>
        <strain evidence="2 3">NF3</strain>
    </source>
</reference>
<comment type="caution">
    <text evidence="2">The sequence shown here is derived from an EMBL/GenBank/DDBJ whole genome shotgun (WGS) entry which is preliminary data.</text>
</comment>
<keyword evidence="3" id="KW-1185">Reference proteome</keyword>
<dbReference type="STRING" id="159449.B4N89_45835"/>
<protein>
    <recommendedName>
        <fullName evidence="4">XRE family transcriptional regulator</fullName>
    </recommendedName>
</protein>
<evidence type="ECO:0000256" key="1">
    <source>
        <dbReference type="SAM" id="MobiDB-lite"/>
    </source>
</evidence>
<accession>A0A1T3NIY5</accession>
<dbReference type="AlphaFoldDB" id="A0A1T3NIY5"/>
<evidence type="ECO:0000313" key="3">
    <source>
        <dbReference type="Proteomes" id="UP000190037"/>
    </source>
</evidence>
<feature type="region of interest" description="Disordered" evidence="1">
    <location>
        <begin position="85"/>
        <end position="126"/>
    </location>
</feature>
<gene>
    <name evidence="2" type="ORF">B4N89_45835</name>
</gene>
<feature type="compositionally biased region" description="Basic and acidic residues" evidence="1">
    <location>
        <begin position="94"/>
        <end position="111"/>
    </location>
</feature>
<evidence type="ECO:0000313" key="2">
    <source>
        <dbReference type="EMBL" id="OPC76799.1"/>
    </source>
</evidence>
<evidence type="ECO:0008006" key="4">
    <source>
        <dbReference type="Google" id="ProtNLM"/>
    </source>
</evidence>
<dbReference type="OrthoDB" id="3215106at2"/>
<dbReference type="Proteomes" id="UP000190037">
    <property type="component" value="Unassembled WGS sequence"/>
</dbReference>
<dbReference type="RefSeq" id="WP_078982648.1">
    <property type="nucleotide sequence ID" value="NZ_MWQN01000005.1"/>
</dbReference>
<organism evidence="2 3">
    <name type="scientific">Embleya scabrispora</name>
    <dbReference type="NCBI Taxonomy" id="159449"/>
    <lineage>
        <taxon>Bacteria</taxon>
        <taxon>Bacillati</taxon>
        <taxon>Actinomycetota</taxon>
        <taxon>Actinomycetes</taxon>
        <taxon>Kitasatosporales</taxon>
        <taxon>Streptomycetaceae</taxon>
        <taxon>Embleya</taxon>
    </lineage>
</organism>
<proteinExistence type="predicted"/>
<sequence length="463" mass="51207">MRSTLFRESVLARRWNLFATFAAKFALARDALADRERDPRLRRVSVSERTFDRWMAGDVKGLPYPNTCRVLEHLFGVEAERLFAPPTPAPTHPVSDRGARVADRRELRLQDTESTDPYGPGEESVGDRLLTGVREAADVSWAFVRSMDGSNVDAYELDFWQREIAGLANAYVHAPLRPLFRELVVVRDHLFALLRGRQTPGQRRTLLLLAGTSCLLLAHASQNLGDPHSAMRQIRAARACADEGDQPHLLAWAHGTAALIAEWSPRHLQAAPDLAAHGVELSPKGPSRVRNLAVRARAAARIGDTATASAVLELLDRERNRQPSRDAMADFGGLLSFPEAKCEYYLGGTYLLLGRHVEAEHHARSAIAMYEAGPADQRSYGDETLARFDVIAARLIEGDLATARLGFEHILSVPSEKHIGQFDGALDRLLPLARTPQARALVEDVRNEWAPPKIASEHPLPSP</sequence>